<keyword evidence="7" id="KW-1185">Reference proteome</keyword>
<name>A0ABT2WZ19_9RHOB</name>
<gene>
    <name evidence="6" type="primary">ppk2</name>
    <name evidence="6" type="ORF">OEZ60_02785</name>
</gene>
<dbReference type="Gene3D" id="3.40.50.300">
    <property type="entry name" value="P-loop containing nucleotide triphosphate hydrolases"/>
    <property type="match status" value="1"/>
</dbReference>
<reference evidence="6 7" key="1">
    <citation type="submission" date="2022-10" db="EMBL/GenBank/DDBJ databases">
        <title>Defluviimonas sp. nov., isolated from ocean surface sediments.</title>
        <authorList>
            <person name="He W."/>
            <person name="Wang L."/>
            <person name="Zhang D.-F."/>
        </authorList>
    </citation>
    <scope>NUCLEOTIDE SEQUENCE [LARGE SCALE GENOMIC DNA]</scope>
    <source>
        <strain evidence="6 7">WL0024</strain>
    </source>
</reference>
<dbReference type="SUPFAM" id="SSF52540">
    <property type="entry name" value="P-loop containing nucleoside triphosphate hydrolases"/>
    <property type="match status" value="1"/>
</dbReference>
<dbReference type="EMBL" id="JAOVQO010000002">
    <property type="protein sequence ID" value="MCU9846921.1"/>
    <property type="molecule type" value="Genomic_DNA"/>
</dbReference>
<evidence type="ECO:0000313" key="7">
    <source>
        <dbReference type="Proteomes" id="UP001209535"/>
    </source>
</evidence>
<comment type="function">
    <text evidence="4">Uses inorganic polyphosphate (polyP) as a donor to convert GDP to GTP or ADP to ATP.</text>
</comment>
<accession>A0ABT2WZ19</accession>
<feature type="domain" description="Polyphosphate kinase-2-related" evidence="5">
    <location>
        <begin position="66"/>
        <end position="290"/>
    </location>
</feature>
<dbReference type="RefSeq" id="WP_263332999.1">
    <property type="nucleotide sequence ID" value="NZ_JAOVQO010000002.1"/>
</dbReference>
<organism evidence="6 7">
    <name type="scientific">Albidovulum salinarum</name>
    <dbReference type="NCBI Taxonomy" id="2984153"/>
    <lineage>
        <taxon>Bacteria</taxon>
        <taxon>Pseudomonadati</taxon>
        <taxon>Pseudomonadota</taxon>
        <taxon>Alphaproteobacteria</taxon>
        <taxon>Rhodobacterales</taxon>
        <taxon>Paracoccaceae</taxon>
        <taxon>Albidovulum</taxon>
    </lineage>
</organism>
<comment type="caution">
    <text evidence="6">The sequence shown here is derived from an EMBL/GenBank/DDBJ whole genome shotgun (WGS) entry which is preliminary data.</text>
</comment>
<comment type="similarity">
    <text evidence="1 4">Belongs to the polyphosphate kinase 2 (PPK2) family. Class I subfamily.</text>
</comment>
<comment type="subunit">
    <text evidence="4">Homotetramer.</text>
</comment>
<keyword evidence="3 4" id="KW-0418">Kinase</keyword>
<dbReference type="GO" id="GO:0008976">
    <property type="term" value="F:polyphosphate kinase activity"/>
    <property type="evidence" value="ECO:0007669"/>
    <property type="project" value="UniProtKB-EC"/>
</dbReference>
<evidence type="ECO:0000259" key="5">
    <source>
        <dbReference type="Pfam" id="PF03976"/>
    </source>
</evidence>
<dbReference type="InterPro" id="IPR022486">
    <property type="entry name" value="PPK2_PA0141"/>
</dbReference>
<proteinExistence type="inferred from homology"/>
<dbReference type="NCBIfam" id="TIGR03707">
    <property type="entry name" value="PPK2_P_aer"/>
    <property type="match status" value="1"/>
</dbReference>
<keyword evidence="2 4" id="KW-0808">Transferase</keyword>
<dbReference type="InterPro" id="IPR027417">
    <property type="entry name" value="P-loop_NTPase"/>
</dbReference>
<sequence length="310" mass="35581">MAILEAGEEEARLGKKTHETAQAIPFVGDITRYLETEAPVEVREAIRTGDKDDILSGTYPYDREMKGKDYARQMEALQVELVKMLHDLRNTGKRLCVLFEGRDAAGKGGTIERMRENLNPRSAYIVALPKPTEREASQWYFQRYVDRLPAAGEIALFDRSWYNRGVVEHVFSFCTPESRKLFFRQLPEYEQMLVDEGIVLVKLWLNVGRAEQLRRFLKREKDPLKQWKLSWIDVEGLKKWDAYTAAIRETLDRSHTKHAPWTVIRADDKARARIAAIQTVLNQLDYAGRDRKAIGKVDAKICGGPGILDG</sequence>
<evidence type="ECO:0000256" key="1">
    <source>
        <dbReference type="ARBA" id="ARBA00009924"/>
    </source>
</evidence>
<evidence type="ECO:0000256" key="3">
    <source>
        <dbReference type="ARBA" id="ARBA00022777"/>
    </source>
</evidence>
<protein>
    <recommendedName>
        <fullName evidence="4">ADP/GDP-polyphosphate phosphotransferase</fullName>
        <ecNumber evidence="4">2.7.4.-</ecNumber>
    </recommendedName>
    <alternativeName>
        <fullName evidence="4">Polyphosphate kinase PPK2</fullName>
    </alternativeName>
</protein>
<evidence type="ECO:0000256" key="4">
    <source>
        <dbReference type="RuleBase" id="RU369062"/>
    </source>
</evidence>
<dbReference type="PANTHER" id="PTHR34383:SF1">
    <property type="entry name" value="ADP-POLYPHOSPHATE PHOSPHOTRANSFERASE"/>
    <property type="match status" value="1"/>
</dbReference>
<dbReference type="PANTHER" id="PTHR34383">
    <property type="entry name" value="POLYPHOSPHATE:AMP PHOSPHOTRANSFERASE-RELATED"/>
    <property type="match status" value="1"/>
</dbReference>
<evidence type="ECO:0000256" key="2">
    <source>
        <dbReference type="ARBA" id="ARBA00022679"/>
    </source>
</evidence>
<dbReference type="Pfam" id="PF03976">
    <property type="entry name" value="PPK2"/>
    <property type="match status" value="1"/>
</dbReference>
<evidence type="ECO:0000313" key="6">
    <source>
        <dbReference type="EMBL" id="MCU9846921.1"/>
    </source>
</evidence>
<dbReference type="Proteomes" id="UP001209535">
    <property type="component" value="Unassembled WGS sequence"/>
</dbReference>
<dbReference type="EC" id="2.7.4.-" evidence="4"/>
<dbReference type="InterPro" id="IPR022488">
    <property type="entry name" value="PPK2-related"/>
</dbReference>